<feature type="region of interest" description="Disordered" evidence="1">
    <location>
        <begin position="12"/>
        <end position="74"/>
    </location>
</feature>
<feature type="domain" description="Peptidase M6-like" evidence="3">
    <location>
        <begin position="82"/>
        <end position="374"/>
    </location>
</feature>
<feature type="compositionally biased region" description="Low complexity" evidence="1">
    <location>
        <begin position="12"/>
        <end position="28"/>
    </location>
</feature>
<keyword evidence="2" id="KW-0732">Signal</keyword>
<comment type="caution">
    <text evidence="5">The sequence shown here is derived from an EMBL/GenBank/DDBJ whole genome shotgun (WGS) entry which is preliminary data.</text>
</comment>
<dbReference type="NCBIfam" id="TIGR03296">
    <property type="entry name" value="M6dom_TIGR03296"/>
    <property type="match status" value="1"/>
</dbReference>
<organism evidence="5 6">
    <name type="scientific">Nocardioides abyssi</name>
    <dbReference type="NCBI Taxonomy" id="3058370"/>
    <lineage>
        <taxon>Bacteria</taxon>
        <taxon>Bacillati</taxon>
        <taxon>Actinomycetota</taxon>
        <taxon>Actinomycetes</taxon>
        <taxon>Propionibacteriales</taxon>
        <taxon>Nocardioidaceae</taxon>
        <taxon>Nocardioides</taxon>
    </lineage>
</organism>
<keyword evidence="6" id="KW-1185">Reference proteome</keyword>
<evidence type="ECO:0000313" key="5">
    <source>
        <dbReference type="EMBL" id="MDN4159987.1"/>
    </source>
</evidence>
<dbReference type="Pfam" id="PF05547">
    <property type="entry name" value="Peptidase_M6"/>
    <property type="match status" value="1"/>
</dbReference>
<reference evidence="5" key="1">
    <citation type="submission" date="2023-06" db="EMBL/GenBank/DDBJ databases">
        <title>Draft genome sequence of Nocardioides sp. SOB72.</title>
        <authorList>
            <person name="Zhang G."/>
        </authorList>
    </citation>
    <scope>NUCLEOTIDE SEQUENCE</scope>
    <source>
        <strain evidence="5">SOB72</strain>
    </source>
</reference>
<accession>A0ABT8EPB4</accession>
<dbReference type="Proteomes" id="UP001168537">
    <property type="component" value="Unassembled WGS sequence"/>
</dbReference>
<dbReference type="PANTHER" id="PTHR41775">
    <property type="entry name" value="SECRETED PROTEIN-RELATED"/>
    <property type="match status" value="1"/>
</dbReference>
<dbReference type="Gene3D" id="2.60.120.260">
    <property type="entry name" value="Galactose-binding domain-like"/>
    <property type="match status" value="1"/>
</dbReference>
<feature type="compositionally biased region" description="Basic and acidic residues" evidence="1">
    <location>
        <begin position="36"/>
        <end position="48"/>
    </location>
</feature>
<evidence type="ECO:0000256" key="2">
    <source>
        <dbReference type="SAM" id="SignalP"/>
    </source>
</evidence>
<gene>
    <name evidence="5" type="ORF">QWY29_01365</name>
</gene>
<dbReference type="Pfam" id="PF20774">
    <property type="entry name" value="InhA-like_VEG"/>
    <property type="match status" value="1"/>
</dbReference>
<feature type="chain" id="PRO_5045565695" evidence="2">
    <location>
        <begin position="19"/>
        <end position="755"/>
    </location>
</feature>
<proteinExistence type="predicted"/>
<dbReference type="InterPro" id="IPR012300">
    <property type="entry name" value="Pept_M6_InhA"/>
</dbReference>
<evidence type="ECO:0000256" key="1">
    <source>
        <dbReference type="SAM" id="MobiDB-lite"/>
    </source>
</evidence>
<dbReference type="SUPFAM" id="SSF55486">
    <property type="entry name" value="Metalloproteases ('zincins'), catalytic domain"/>
    <property type="match status" value="1"/>
</dbReference>
<name>A0ABT8EPB4_9ACTN</name>
<dbReference type="PANTHER" id="PTHR41775:SF1">
    <property type="entry name" value="PEPTIDASE M6-LIKE DOMAIN-CONTAINING PROTEIN"/>
    <property type="match status" value="1"/>
</dbReference>
<dbReference type="RefSeq" id="WP_300958859.1">
    <property type="nucleotide sequence ID" value="NZ_JAUHJR010000001.1"/>
</dbReference>
<feature type="signal peptide" evidence="2">
    <location>
        <begin position="1"/>
        <end position="18"/>
    </location>
</feature>
<dbReference type="EMBL" id="JAUHJR010000001">
    <property type="protein sequence ID" value="MDN4159987.1"/>
    <property type="molecule type" value="Genomic_DNA"/>
</dbReference>
<dbReference type="PIRSF" id="PIRSF007519">
    <property type="entry name" value="Protease_InhA"/>
    <property type="match status" value="1"/>
</dbReference>
<protein>
    <submittedName>
        <fullName evidence="5">Immune inhibitor A</fullName>
    </submittedName>
</protein>
<dbReference type="InterPro" id="IPR048665">
    <property type="entry name" value="InhA-like_VEG"/>
</dbReference>
<dbReference type="InterPro" id="IPR008757">
    <property type="entry name" value="Peptidase_M6-like_domain"/>
</dbReference>
<sequence>MAAALGLAAAAVAGPATATPAADPDATTHQTAGQAKADDRPDPLETKRRAGKARATELVVTGQAQPQDRGGSDAVKVAPGQWVEYGTQETAQLLSFLVDFGDQVDPRFPAEGAGPQHDQIEEPAEGDNSTYWRETFDRSHFMDMFFNGMPEQDGASFRQVYDEMSSGRFDVEGDVSDWVTVPYGSASYGMTESNQDMTRFISDTATAWLESQQAAGKSEAEIADYLKRFDVWDRFDHDGDGDFKEPDGYIDHFQAIHAGEGEEAGAPESAIWSHRWAVRPTAPVGPADAKFGGVQIGDTGLWIRDYTTEPENGGLGVFAHEFAHDLGLPDYYDTNGGENGTAFWTLMSSGSWLSHDEEGAIGTTPNSMGPHEKLLLGWLDHATVRAGQSAQVKLGPAYHATKSPQAVLVNLPNGSTETEVGPAATGSRYLYSGNGDDRNATATSPAFTVPEGATLTAKVDYEIETDWDYGYAEISTDGGSTFTPLATNLSTETDPNGQNDGHGITGTSAGQWVELSADLAAYAGEQAQVRFRMENDAAYHELGLKVDDVAVGSALATGFEDGDEAWERDGFVPVVDGSYTSEYTHYYLAENRQYAGYDTTLAEGPYNFGWGVSAPDQVERFPYQNGMLVWYVNSLFGDNNTSQHPGAGEALPVDADAAALRWSDGTLARNRISSFDATFGLARTDAITLHREAAGGMTTLAVPSRQQSPVFDDTDPDRYYDPANPQGSVRVAGTGTTIRVVNSNEKQGFMTVRVN</sequence>
<dbReference type="Pfam" id="PF20773">
    <property type="entry name" value="InhA-like_MAM"/>
    <property type="match status" value="1"/>
</dbReference>
<feature type="domain" description="Immune inhibitor A-like metallopeptidase VEG" evidence="4">
    <location>
        <begin position="581"/>
        <end position="746"/>
    </location>
</feature>
<evidence type="ECO:0000259" key="3">
    <source>
        <dbReference type="Pfam" id="PF05547"/>
    </source>
</evidence>
<evidence type="ECO:0000259" key="4">
    <source>
        <dbReference type="Pfam" id="PF20774"/>
    </source>
</evidence>
<evidence type="ECO:0000313" key="6">
    <source>
        <dbReference type="Proteomes" id="UP001168537"/>
    </source>
</evidence>